<feature type="region of interest" description="Disordered" evidence="1">
    <location>
        <begin position="666"/>
        <end position="705"/>
    </location>
</feature>
<dbReference type="PANTHER" id="PTHR28422:SF1">
    <property type="entry name" value="SIMILAR TO HUMAN CHROMOSOME 15 OPEN READING FRAME 39"/>
    <property type="match status" value="1"/>
</dbReference>
<feature type="compositionally biased region" description="Low complexity" evidence="1">
    <location>
        <begin position="818"/>
        <end position="831"/>
    </location>
</feature>
<sequence>MMESQPAQSLNDPAAQSKMLLFEGTSAGAMPGFSHHGQKYPVPYFAYDPREKDEAGLILAWSGSSTGLMESRSAVSHQSDIEGHSHSVYQPYKKTFPPEERHSHSPSVCSTPSKQVSTQYVKSPDMSSPIASTSTTVINQTAGGRNATQSPKTSLHLAIPKAVYGQRPCCSELSCVLGQRYSVEHVTQRVPNTVYESEWMNTGAHYNRLSPIQRAAPETSLQQKGAHFEHKGERQLPKDAAGEKYQNSGPSRARSMHGYFESNYSSYPCVPTHTLFGSLTPQSQCLQTSPNGYHGLLPSHPQAFEHMRSTQHRIPSQVYQELSPMSKYGHFPQHHGFYYPEANLRLERASVCKNMEKMHRESAPAFPNHVYNNPQEHRLIYRPINGDISMINTVAQPNPSFLQGFDQRYAVPRIHMNSSQVRGSPTEQHTPLIFHTNGLTTSPISQPHASPVNLHNDKCSARSHDDKPFGSPLNIHVEARRSSGHVDRLDMSPGRLQMNKAPLKSQHRERLGTPPTMTPDQPLDYSCHKVHVITPMQPKDHTDSTAILLSPTRYGEHIHNVYSYDHNPTTDMDHGTQVSCLSSAVKGKLKRSTSHIPDEFIDSTPVKIEKCDSPDMELLIKRQKVEHEEERIVTDNSTDHSPMPIIDNVFSLAPYRALLRASGMLPSTKRPKSIDQSTKPCEVITDPSIQDKGPKENAEPPVDCPVPKDVLFSNTTIVKSTLELIEQKAMKVEKQELEVDHCVNSKMIPADCEATVKEEAAEISSPDNAMFVIKKCEPEEFDVTPPTAVIDETSKTFHTTPDVGVQYPDDVQAPPVHPMTSSETSSKSMTPPEQPENTLNAPPFTISKFKLILPDNLGLTPFLSLEKPSIQSTAKVNKLPILPMAEVNCQPTHQRPSTHVRERFLKLHHCLCNLVTEVVSVSPEQALRDWISHVEMVNPALSATKNHKISHLLGAKARQAWLSVQIKMALDNVLQRIEEYISQEHCPFPHVMRTGAVFIPMMVVKKLLFPQVQGSHIDQVLQEHKVELRPTTLSEEKHLTQLHRQAFSSKLRRLMSLKHLPDIYTDVLNLFHHACVSKRLVVKLDGLVKREPEECLEDTDDVKSPACIEAITASALSVSDRQMQPQDQGETSYPIKQKTKSRVKRCSRQAFLDYSCSSSDIEIENEAQKRNWDNVRPQGETKTTGVQNEVAERDAALVGPQESFENTWTCPLSSDELSSSSSDTDMERSSINSPINPALGSVKSKAWSKKHSGMILKLRRVLFSKGLNSRTACYKTVSLSGTFSDFSPTTTKHGERVEARKRRGKEELFLSRGSAKVTHWNQSREGLSRALRSLSGSQRHGRSLLKIRYCPYLSACHSAEHRRRWVLRSAVQRAQRAIKFYPDLVGKKIIHLYEEDDKSEVWYRGEVVRIHEAHPNPLKNVFEVQYDSEPEWKYYLELLMDYKKGWLKIDE</sequence>
<feature type="region of interest" description="Disordered" evidence="1">
    <location>
        <begin position="1209"/>
        <end position="1237"/>
    </location>
</feature>
<feature type="region of interest" description="Disordered" evidence="1">
    <location>
        <begin position="798"/>
        <end position="838"/>
    </location>
</feature>
<dbReference type="InterPro" id="IPR037656">
    <property type="entry name" value="DUF5525"/>
</dbReference>
<feature type="region of interest" description="Disordered" evidence="1">
    <location>
        <begin position="501"/>
        <end position="521"/>
    </location>
</feature>
<feature type="compositionally biased region" description="Basic and acidic residues" evidence="1">
    <location>
        <begin position="226"/>
        <end position="242"/>
    </location>
</feature>
<dbReference type="InterPro" id="IPR042567">
    <property type="entry name" value="SPIN/Ssty_sf"/>
</dbReference>
<dbReference type="Gene3D" id="2.80.10.70">
    <property type="entry name" value="Spindlin/Ssty"/>
    <property type="match status" value="1"/>
</dbReference>
<reference evidence="2" key="1">
    <citation type="journal article" date="2023" name="Front. Mar. Sci.">
        <title>A new Merluccius polli reference genome to investigate the effects of global change in West African waters.</title>
        <authorList>
            <person name="Mateo J.L."/>
            <person name="Blanco-Fernandez C."/>
            <person name="Garcia-Vazquez E."/>
            <person name="Machado-Schiaffino G."/>
        </authorList>
    </citation>
    <scope>NUCLEOTIDE SEQUENCE</scope>
    <source>
        <strain evidence="2">C29</strain>
        <tissue evidence="2">Fin</tissue>
    </source>
</reference>
<name>A0AA47MYX2_MERPO</name>
<comment type="caution">
    <text evidence="2">The sequence shown here is derived from an EMBL/GenBank/DDBJ whole genome shotgun (WGS) entry which is preliminary data.</text>
</comment>
<organism evidence="2 3">
    <name type="scientific">Merluccius polli</name>
    <name type="common">Benguela hake</name>
    <name type="synonym">Merluccius cadenati</name>
    <dbReference type="NCBI Taxonomy" id="89951"/>
    <lineage>
        <taxon>Eukaryota</taxon>
        <taxon>Metazoa</taxon>
        <taxon>Chordata</taxon>
        <taxon>Craniata</taxon>
        <taxon>Vertebrata</taxon>
        <taxon>Euteleostomi</taxon>
        <taxon>Actinopterygii</taxon>
        <taxon>Neopterygii</taxon>
        <taxon>Teleostei</taxon>
        <taxon>Neoteleostei</taxon>
        <taxon>Acanthomorphata</taxon>
        <taxon>Zeiogadaria</taxon>
        <taxon>Gadariae</taxon>
        <taxon>Gadiformes</taxon>
        <taxon>Gadoidei</taxon>
        <taxon>Merlucciidae</taxon>
        <taxon>Merluccius</taxon>
    </lineage>
</organism>
<keyword evidence="3" id="KW-1185">Reference proteome</keyword>
<feature type="compositionally biased region" description="Low complexity" evidence="1">
    <location>
        <begin position="1212"/>
        <end position="1223"/>
    </location>
</feature>
<dbReference type="PANTHER" id="PTHR28422">
    <property type="entry name" value="SIMILAR TO HUMAN CHROMOSOME 15 OPEN READING FRAME 39"/>
    <property type="match status" value="1"/>
</dbReference>
<gene>
    <name evidence="2" type="ORF">N1851_011100</name>
</gene>
<accession>A0AA47MYX2</accession>
<evidence type="ECO:0000313" key="2">
    <source>
        <dbReference type="EMBL" id="KAK0148577.1"/>
    </source>
</evidence>
<dbReference type="Proteomes" id="UP001174136">
    <property type="component" value="Unassembled WGS sequence"/>
</dbReference>
<dbReference type="Pfam" id="PF17663">
    <property type="entry name" value="DUF5525"/>
    <property type="match status" value="1"/>
</dbReference>
<feature type="region of interest" description="Disordered" evidence="1">
    <location>
        <begin position="225"/>
        <end position="253"/>
    </location>
</feature>
<dbReference type="EMBL" id="JAOPHQ010002010">
    <property type="protein sequence ID" value="KAK0148577.1"/>
    <property type="molecule type" value="Genomic_DNA"/>
</dbReference>
<evidence type="ECO:0000256" key="1">
    <source>
        <dbReference type="SAM" id="MobiDB-lite"/>
    </source>
</evidence>
<protein>
    <submittedName>
        <fullName evidence="2">Uncharacterized protein</fullName>
    </submittedName>
</protein>
<proteinExistence type="predicted"/>
<evidence type="ECO:0000313" key="3">
    <source>
        <dbReference type="Proteomes" id="UP001174136"/>
    </source>
</evidence>